<dbReference type="Proteomes" id="UP000287601">
    <property type="component" value="Chromosome"/>
</dbReference>
<evidence type="ECO:0000313" key="4">
    <source>
        <dbReference type="EMBL" id="QAT42205.1"/>
    </source>
</evidence>
<dbReference type="InterPro" id="IPR001647">
    <property type="entry name" value="HTH_TetR"/>
</dbReference>
<feature type="DNA-binding region" description="H-T-H motif" evidence="2">
    <location>
        <begin position="32"/>
        <end position="51"/>
    </location>
</feature>
<proteinExistence type="predicted"/>
<dbReference type="InterPro" id="IPR050624">
    <property type="entry name" value="HTH-type_Tx_Regulator"/>
</dbReference>
<dbReference type="EMBL" id="CP035281">
    <property type="protein sequence ID" value="QAT42205.1"/>
    <property type="molecule type" value="Genomic_DNA"/>
</dbReference>
<dbReference type="PROSITE" id="PS50977">
    <property type="entry name" value="HTH_TETR_2"/>
    <property type="match status" value="1"/>
</dbReference>
<dbReference type="InterPro" id="IPR009057">
    <property type="entry name" value="Homeodomain-like_sf"/>
</dbReference>
<dbReference type="KEGG" id="amij:EQM06_02590"/>
<evidence type="ECO:0000256" key="2">
    <source>
        <dbReference type="PROSITE-ProRule" id="PRU00335"/>
    </source>
</evidence>
<dbReference type="RefSeq" id="WP_128744859.1">
    <property type="nucleotide sequence ID" value="NZ_CP035281.1"/>
</dbReference>
<feature type="domain" description="HTH tetR-type" evidence="3">
    <location>
        <begin position="8"/>
        <end position="69"/>
    </location>
</feature>
<dbReference type="AlphaFoldDB" id="A0A410PTE9"/>
<dbReference type="PANTHER" id="PTHR43479:SF11">
    <property type="entry name" value="ACREF_ENVCD OPERON REPRESSOR-RELATED"/>
    <property type="match status" value="1"/>
</dbReference>
<sequence>MARNKYPEITVNRILDTAMKLFMTKGYEHTTVQDIINELGDLSKGAIYHHFKSKEDIMGAVNNRMLKQGLGSMQTIAADNSLTGIEKLHKVLLFSISSAKQEAIDSIMPSFMKNPQLLALHMRDTLGSASNLFVGIIEDGLRDCSIHTSQPRELSQMILLCFNVWINPWMYSWKPEEIKNIVVFIKNTFEQIDIPIMTPEIIKALEELYAITGNEK</sequence>
<evidence type="ECO:0000259" key="3">
    <source>
        <dbReference type="PROSITE" id="PS50977"/>
    </source>
</evidence>
<evidence type="ECO:0000313" key="5">
    <source>
        <dbReference type="Proteomes" id="UP000287601"/>
    </source>
</evidence>
<name>A0A410PTE9_9FIRM</name>
<organism evidence="4 5">
    <name type="scientific">Aminipila luticellarii</name>
    <dbReference type="NCBI Taxonomy" id="2507160"/>
    <lineage>
        <taxon>Bacteria</taxon>
        <taxon>Bacillati</taxon>
        <taxon>Bacillota</taxon>
        <taxon>Clostridia</taxon>
        <taxon>Peptostreptococcales</taxon>
        <taxon>Anaerovoracaceae</taxon>
        <taxon>Aminipila</taxon>
    </lineage>
</organism>
<dbReference type="SUPFAM" id="SSF46689">
    <property type="entry name" value="Homeodomain-like"/>
    <property type="match status" value="1"/>
</dbReference>
<evidence type="ECO:0000256" key="1">
    <source>
        <dbReference type="ARBA" id="ARBA00023125"/>
    </source>
</evidence>
<dbReference type="Pfam" id="PF00440">
    <property type="entry name" value="TetR_N"/>
    <property type="match status" value="1"/>
</dbReference>
<protein>
    <submittedName>
        <fullName evidence="4">TetR/AcrR family transcriptional regulator</fullName>
    </submittedName>
</protein>
<keyword evidence="5" id="KW-1185">Reference proteome</keyword>
<accession>A0A410PTE9</accession>
<gene>
    <name evidence="4" type="ORF">EQM06_02590</name>
</gene>
<dbReference type="PANTHER" id="PTHR43479">
    <property type="entry name" value="ACREF/ENVCD OPERON REPRESSOR-RELATED"/>
    <property type="match status" value="1"/>
</dbReference>
<keyword evidence="1 2" id="KW-0238">DNA-binding</keyword>
<dbReference type="OrthoDB" id="9814200at2"/>
<dbReference type="Gene3D" id="1.10.357.10">
    <property type="entry name" value="Tetracycline Repressor, domain 2"/>
    <property type="match status" value="1"/>
</dbReference>
<reference evidence="4 5" key="1">
    <citation type="submission" date="2019-01" db="EMBL/GenBank/DDBJ databases">
        <title>Draft genomes of a novel of Aminipila strains.</title>
        <authorList>
            <person name="Ma S."/>
        </authorList>
    </citation>
    <scope>NUCLEOTIDE SEQUENCE [LARGE SCALE GENOMIC DNA]</scope>
    <source>
        <strain evidence="5">JN-39</strain>
    </source>
</reference>
<dbReference type="GO" id="GO:0003677">
    <property type="term" value="F:DNA binding"/>
    <property type="evidence" value="ECO:0007669"/>
    <property type="project" value="UniProtKB-UniRule"/>
</dbReference>